<accession>A0A1T5K7I7</accession>
<dbReference type="Proteomes" id="UP000190341">
    <property type="component" value="Unassembled WGS sequence"/>
</dbReference>
<proteinExistence type="predicted"/>
<dbReference type="AlphaFoldDB" id="A0A1T5K7I7"/>
<dbReference type="EMBL" id="FUZV01000001">
    <property type="protein sequence ID" value="SKC59594.1"/>
    <property type="molecule type" value="Genomic_DNA"/>
</dbReference>
<name>A0A1T5K7I7_9GAMM</name>
<dbReference type="STRING" id="428993.SAMN06296058_1438"/>
<organism evidence="2 3">
    <name type="scientific">Pseudoxanthomonas indica</name>
    <dbReference type="NCBI Taxonomy" id="428993"/>
    <lineage>
        <taxon>Bacteria</taxon>
        <taxon>Pseudomonadati</taxon>
        <taxon>Pseudomonadota</taxon>
        <taxon>Gammaproteobacteria</taxon>
        <taxon>Lysobacterales</taxon>
        <taxon>Lysobacteraceae</taxon>
        <taxon>Pseudoxanthomonas</taxon>
    </lineage>
</organism>
<evidence type="ECO:0000313" key="2">
    <source>
        <dbReference type="EMBL" id="SKC59594.1"/>
    </source>
</evidence>
<protein>
    <submittedName>
        <fullName evidence="2">Uncharacterized protein</fullName>
    </submittedName>
</protein>
<evidence type="ECO:0000256" key="1">
    <source>
        <dbReference type="SAM" id="MobiDB-lite"/>
    </source>
</evidence>
<keyword evidence="3" id="KW-1185">Reference proteome</keyword>
<reference evidence="2 3" key="1">
    <citation type="submission" date="2017-02" db="EMBL/GenBank/DDBJ databases">
        <authorList>
            <person name="Peterson S.W."/>
        </authorList>
    </citation>
    <scope>NUCLEOTIDE SEQUENCE [LARGE SCALE GENOMIC DNA]</scope>
    <source>
        <strain evidence="2 3">P15</strain>
    </source>
</reference>
<evidence type="ECO:0000313" key="3">
    <source>
        <dbReference type="Proteomes" id="UP000190341"/>
    </source>
</evidence>
<sequence length="52" mass="5631">MSMAPATFAKYTGPGRRITHEGLLEHPPALSTRRRGDVDRGAEQALALRLTG</sequence>
<feature type="region of interest" description="Disordered" evidence="1">
    <location>
        <begin position="1"/>
        <end position="40"/>
    </location>
</feature>
<gene>
    <name evidence="2" type="ORF">SAMN06296058_1438</name>
</gene>